<evidence type="ECO:0000256" key="1">
    <source>
        <dbReference type="ARBA" id="ARBA00001052"/>
    </source>
</evidence>
<feature type="region of interest" description="Disordered" evidence="9">
    <location>
        <begin position="1"/>
        <end position="26"/>
    </location>
</feature>
<feature type="binding site" evidence="8">
    <location>
        <position position="99"/>
    </location>
    <ligand>
        <name>Zn(2+)</name>
        <dbReference type="ChEBI" id="CHEBI:29105"/>
    </ligand>
</feature>
<dbReference type="GO" id="GO:0006730">
    <property type="term" value="P:one-carbon metabolic process"/>
    <property type="evidence" value="ECO:0007669"/>
    <property type="project" value="UniProtKB-UniRule"/>
</dbReference>
<evidence type="ECO:0000256" key="8">
    <source>
        <dbReference type="HAMAP-Rule" id="MF_00223"/>
    </source>
</evidence>
<dbReference type="GO" id="GO:0005737">
    <property type="term" value="C:cytoplasm"/>
    <property type="evidence" value="ECO:0007669"/>
    <property type="project" value="TreeGrafter"/>
</dbReference>
<keyword evidence="8" id="KW-0479">Metal-binding</keyword>
<evidence type="ECO:0000256" key="2">
    <source>
        <dbReference type="ARBA" id="ARBA00005080"/>
    </source>
</evidence>
<dbReference type="GO" id="GO:0005525">
    <property type="term" value="F:GTP binding"/>
    <property type="evidence" value="ECO:0007669"/>
    <property type="project" value="UniProtKB-KW"/>
</dbReference>
<dbReference type="GO" id="GO:0003934">
    <property type="term" value="F:GTP cyclohydrolase I activity"/>
    <property type="evidence" value="ECO:0007669"/>
    <property type="project" value="UniProtKB-UniRule"/>
</dbReference>
<gene>
    <name evidence="8" type="primary">folE</name>
    <name evidence="11" type="ORF">SAMN05444272_1790</name>
</gene>
<feature type="compositionally biased region" description="Basic and acidic residues" evidence="9">
    <location>
        <begin position="16"/>
        <end position="26"/>
    </location>
</feature>
<dbReference type="EMBL" id="FRBW01000002">
    <property type="protein sequence ID" value="SHM10621.1"/>
    <property type="molecule type" value="Genomic_DNA"/>
</dbReference>
<dbReference type="GO" id="GO:0046654">
    <property type="term" value="P:tetrahydrofolate biosynthetic process"/>
    <property type="evidence" value="ECO:0007669"/>
    <property type="project" value="UniProtKB-UniRule"/>
</dbReference>
<dbReference type="NCBIfam" id="NF006826">
    <property type="entry name" value="PRK09347.1-3"/>
    <property type="match status" value="1"/>
</dbReference>
<dbReference type="RefSeq" id="WP_073012013.1">
    <property type="nucleotide sequence ID" value="NZ_FRBW01000002.1"/>
</dbReference>
<dbReference type="InterPro" id="IPR001474">
    <property type="entry name" value="GTP_CycHdrlase_I"/>
</dbReference>
<name>A0A1M7G2X3_9HYPH</name>
<evidence type="ECO:0000259" key="10">
    <source>
        <dbReference type="Pfam" id="PF01227"/>
    </source>
</evidence>
<dbReference type="GO" id="GO:0006729">
    <property type="term" value="P:tetrahydrobiopterin biosynthetic process"/>
    <property type="evidence" value="ECO:0007669"/>
    <property type="project" value="TreeGrafter"/>
</dbReference>
<dbReference type="AlphaFoldDB" id="A0A1M7G2X3"/>
<dbReference type="NCBIfam" id="NF006825">
    <property type="entry name" value="PRK09347.1-2"/>
    <property type="match status" value="1"/>
</dbReference>
<feature type="domain" description="GTP cyclohydrolase I" evidence="10">
    <location>
        <begin position="29"/>
        <end position="206"/>
    </location>
</feature>
<comment type="subunit">
    <text evidence="8">Homopolymer.</text>
</comment>
<evidence type="ECO:0000313" key="12">
    <source>
        <dbReference type="Proteomes" id="UP000186002"/>
    </source>
</evidence>
<keyword evidence="5 8" id="KW-0554">One-carbon metabolism</keyword>
<keyword evidence="8" id="KW-0862">Zinc</keyword>
<comment type="similarity">
    <text evidence="3 8">Belongs to the GTP cyclohydrolase I family.</text>
</comment>
<keyword evidence="8" id="KW-0547">Nucleotide-binding</keyword>
<dbReference type="UniPathway" id="UPA00848">
    <property type="reaction ID" value="UER00151"/>
</dbReference>
<dbReference type="Gene3D" id="3.30.1130.10">
    <property type="match status" value="1"/>
</dbReference>
<feature type="binding site" evidence="8">
    <location>
        <position position="102"/>
    </location>
    <ligand>
        <name>Zn(2+)</name>
        <dbReference type="ChEBI" id="CHEBI:29105"/>
    </ligand>
</feature>
<evidence type="ECO:0000256" key="3">
    <source>
        <dbReference type="ARBA" id="ARBA00008085"/>
    </source>
</evidence>
<accession>A0A1M7G2X3</accession>
<dbReference type="HAMAP" id="MF_00223">
    <property type="entry name" value="FolE"/>
    <property type="match status" value="1"/>
</dbReference>
<sequence>MDAVLKNGSASHQRKSPKEIRRPSREEAEAAVRTLLAWTGDDPDREGLLDTPKRVVKAYSELFGGYFEDPIQHLERTFEDVGGYKDIVMVRGIPFHSHCEHHMLPFIGQAHIAYYPAEGVVGLSKLARVVDIFAKRLQTQENLTAQIASAIDDQLAPRGLAVLLEAEHQCMTMRGVQKPGVSTITTQFTGIFQDEPAEQAKFMSLVRGGGL</sequence>
<dbReference type="Pfam" id="PF01227">
    <property type="entry name" value="GTP_cyclohydroI"/>
    <property type="match status" value="1"/>
</dbReference>
<dbReference type="InterPro" id="IPR043133">
    <property type="entry name" value="GTP-CH-I_C/QueF"/>
</dbReference>
<comment type="subunit">
    <text evidence="4">Toroid-shaped homodecamer, composed of two pentamers of five dimers.</text>
</comment>
<dbReference type="PROSITE" id="PS00860">
    <property type="entry name" value="GTP_CYCLOHYDROL_1_2"/>
    <property type="match status" value="1"/>
</dbReference>
<evidence type="ECO:0000256" key="6">
    <source>
        <dbReference type="ARBA" id="ARBA00022801"/>
    </source>
</evidence>
<dbReference type="Proteomes" id="UP000186002">
    <property type="component" value="Unassembled WGS sequence"/>
</dbReference>
<evidence type="ECO:0000313" key="11">
    <source>
        <dbReference type="EMBL" id="SHM10621.1"/>
    </source>
</evidence>
<dbReference type="GO" id="GO:0008270">
    <property type="term" value="F:zinc ion binding"/>
    <property type="evidence" value="ECO:0007669"/>
    <property type="project" value="UniProtKB-UniRule"/>
</dbReference>
<organism evidence="11 12">
    <name type="scientific">Roseibium suaedae</name>
    <dbReference type="NCBI Taxonomy" id="735517"/>
    <lineage>
        <taxon>Bacteria</taxon>
        <taxon>Pseudomonadati</taxon>
        <taxon>Pseudomonadota</taxon>
        <taxon>Alphaproteobacteria</taxon>
        <taxon>Hyphomicrobiales</taxon>
        <taxon>Stappiaceae</taxon>
        <taxon>Roseibium</taxon>
    </lineage>
</organism>
<dbReference type="InterPro" id="IPR018234">
    <property type="entry name" value="GTP_CycHdrlase_I_CS"/>
</dbReference>
<dbReference type="OrthoDB" id="9801207at2"/>
<proteinExistence type="inferred from homology"/>
<dbReference type="SUPFAM" id="SSF55620">
    <property type="entry name" value="Tetrahydrobiopterin biosynthesis enzymes-like"/>
    <property type="match status" value="1"/>
</dbReference>
<dbReference type="PANTHER" id="PTHR11109">
    <property type="entry name" value="GTP CYCLOHYDROLASE I"/>
    <property type="match status" value="1"/>
</dbReference>
<dbReference type="STRING" id="735517.SAMN05444272_1790"/>
<keyword evidence="12" id="KW-1185">Reference proteome</keyword>
<dbReference type="PROSITE" id="PS00859">
    <property type="entry name" value="GTP_CYCLOHYDROL_1_1"/>
    <property type="match status" value="1"/>
</dbReference>
<protein>
    <recommendedName>
        <fullName evidence="8">GTP cyclohydrolase 1</fullName>
        <ecNumber evidence="8">3.5.4.16</ecNumber>
    </recommendedName>
    <alternativeName>
        <fullName evidence="8">GTP cyclohydrolase I</fullName>
        <shortName evidence="8">GTP-CH-I</shortName>
    </alternativeName>
</protein>
<evidence type="ECO:0000256" key="7">
    <source>
        <dbReference type="ARBA" id="ARBA00023134"/>
    </source>
</evidence>
<keyword evidence="7 8" id="KW-0342">GTP-binding</keyword>
<dbReference type="InterPro" id="IPR043134">
    <property type="entry name" value="GTP-CH-I_N"/>
</dbReference>
<dbReference type="FunFam" id="3.30.1130.10:FF:000001">
    <property type="entry name" value="GTP cyclohydrolase 1"/>
    <property type="match status" value="1"/>
</dbReference>
<comment type="pathway">
    <text evidence="2 8">Cofactor biosynthesis; 7,8-dihydroneopterin triphosphate biosynthesis; 7,8-dihydroneopterin triphosphate from GTP: step 1/1.</text>
</comment>
<dbReference type="Gene3D" id="1.10.286.10">
    <property type="match status" value="1"/>
</dbReference>
<evidence type="ECO:0000256" key="5">
    <source>
        <dbReference type="ARBA" id="ARBA00022563"/>
    </source>
</evidence>
<evidence type="ECO:0000256" key="9">
    <source>
        <dbReference type="SAM" id="MobiDB-lite"/>
    </source>
</evidence>
<feature type="binding site" evidence="8">
    <location>
        <position position="170"/>
    </location>
    <ligand>
        <name>Zn(2+)</name>
        <dbReference type="ChEBI" id="CHEBI:29105"/>
    </ligand>
</feature>
<dbReference type="InterPro" id="IPR020602">
    <property type="entry name" value="GTP_CycHdrlase_I_dom"/>
</dbReference>
<dbReference type="FunFam" id="1.10.286.10:FF:000001">
    <property type="entry name" value="GTP cyclohydrolase 1"/>
    <property type="match status" value="1"/>
</dbReference>
<evidence type="ECO:0000256" key="4">
    <source>
        <dbReference type="ARBA" id="ARBA00011857"/>
    </source>
</evidence>
<dbReference type="NCBIfam" id="TIGR00063">
    <property type="entry name" value="folE"/>
    <property type="match status" value="1"/>
</dbReference>
<dbReference type="EC" id="3.5.4.16" evidence="8"/>
<dbReference type="PANTHER" id="PTHR11109:SF7">
    <property type="entry name" value="GTP CYCLOHYDROLASE 1"/>
    <property type="match status" value="1"/>
</dbReference>
<comment type="catalytic activity">
    <reaction evidence="1 8">
        <text>GTP + H2O = 7,8-dihydroneopterin 3'-triphosphate + formate + H(+)</text>
        <dbReference type="Rhea" id="RHEA:17473"/>
        <dbReference type="ChEBI" id="CHEBI:15377"/>
        <dbReference type="ChEBI" id="CHEBI:15378"/>
        <dbReference type="ChEBI" id="CHEBI:15740"/>
        <dbReference type="ChEBI" id="CHEBI:37565"/>
        <dbReference type="ChEBI" id="CHEBI:58462"/>
        <dbReference type="EC" id="3.5.4.16"/>
    </reaction>
</comment>
<keyword evidence="6 8" id="KW-0378">Hydrolase</keyword>
<reference evidence="11 12" key="1">
    <citation type="submission" date="2016-11" db="EMBL/GenBank/DDBJ databases">
        <authorList>
            <person name="Jaros S."/>
            <person name="Januszkiewicz K."/>
            <person name="Wedrychowicz H."/>
        </authorList>
    </citation>
    <scope>NUCLEOTIDE SEQUENCE [LARGE SCALE GENOMIC DNA]</scope>
    <source>
        <strain evidence="11 12">DSM 22153</strain>
    </source>
</reference>